<name>A0ABU3VF64_9RHOB</name>
<accession>A0ABU3VF64</accession>
<evidence type="ECO:0000313" key="3">
    <source>
        <dbReference type="Proteomes" id="UP001255416"/>
    </source>
</evidence>
<dbReference type="RefSeq" id="WP_316777383.1">
    <property type="nucleotide sequence ID" value="NZ_JASMWN010000010.1"/>
</dbReference>
<evidence type="ECO:0000259" key="1">
    <source>
        <dbReference type="Pfam" id="PF09836"/>
    </source>
</evidence>
<evidence type="ECO:0000313" key="2">
    <source>
        <dbReference type="EMBL" id="MDU9004804.1"/>
    </source>
</evidence>
<comment type="caution">
    <text evidence="2">The sequence shown here is derived from an EMBL/GenBank/DDBJ whole genome shotgun (WGS) entry which is preliminary data.</text>
</comment>
<feature type="domain" description="Putative DNA-binding" evidence="1">
    <location>
        <begin position="4"/>
        <end position="94"/>
    </location>
</feature>
<sequence length="250" mass="26581">MVPQALFREALLEPARSPPAGLSDGAGRPAGARFDVYRNNVVVSLIDALHTGFPVLSKLLGKENMDGLAGMFVRAHPPTSPVMMFYGEALPDFITTLPQLSHLGYLPDVARLELELRYAYHAADGIPISPDALAVLAPESLLGAQVALAPAVRVMRSAWPIHDIWRFNTQADAPKPMPGAQDVLITRADFDPTPHVLPAGGAAWIEALGQGQSIGAALETAVHEATEFDMTTPLTLLLAGNAILSLANKD</sequence>
<organism evidence="2 3">
    <name type="scientific">Sedimentitalea todarodis</name>
    <dbReference type="NCBI Taxonomy" id="1631240"/>
    <lineage>
        <taxon>Bacteria</taxon>
        <taxon>Pseudomonadati</taxon>
        <taxon>Pseudomonadota</taxon>
        <taxon>Alphaproteobacteria</taxon>
        <taxon>Rhodobacterales</taxon>
        <taxon>Paracoccaceae</taxon>
        <taxon>Sedimentitalea</taxon>
    </lineage>
</organism>
<reference evidence="3" key="1">
    <citation type="submission" date="2023-05" db="EMBL/GenBank/DDBJ databases">
        <title>Sedimentitalea sp. nov. JM2-8.</title>
        <authorList>
            <person name="Huang J."/>
        </authorList>
    </citation>
    <scope>NUCLEOTIDE SEQUENCE [LARGE SCALE GENOMIC DNA]</scope>
    <source>
        <strain evidence="3">KHS03</strain>
    </source>
</reference>
<dbReference type="InterPro" id="IPR044922">
    <property type="entry name" value="DUF2063_N_sf"/>
</dbReference>
<keyword evidence="2" id="KW-0238">DNA-binding</keyword>
<dbReference type="Pfam" id="PF09836">
    <property type="entry name" value="DUF2063"/>
    <property type="match status" value="1"/>
</dbReference>
<dbReference type="GO" id="GO:0003677">
    <property type="term" value="F:DNA binding"/>
    <property type="evidence" value="ECO:0007669"/>
    <property type="project" value="UniProtKB-KW"/>
</dbReference>
<gene>
    <name evidence="2" type="ORF">QO231_13195</name>
</gene>
<keyword evidence="3" id="KW-1185">Reference proteome</keyword>
<proteinExistence type="predicted"/>
<dbReference type="Proteomes" id="UP001255416">
    <property type="component" value="Unassembled WGS sequence"/>
</dbReference>
<protein>
    <submittedName>
        <fullName evidence="2">DNA-binding domain-containing protein</fullName>
    </submittedName>
</protein>
<dbReference type="Gene3D" id="1.10.150.690">
    <property type="entry name" value="DUF2063"/>
    <property type="match status" value="1"/>
</dbReference>
<dbReference type="EMBL" id="JASMWN010000010">
    <property type="protein sequence ID" value="MDU9004804.1"/>
    <property type="molecule type" value="Genomic_DNA"/>
</dbReference>
<dbReference type="InterPro" id="IPR018640">
    <property type="entry name" value="DUF2063"/>
</dbReference>